<reference evidence="11 12" key="1">
    <citation type="submission" date="2016-10" db="EMBL/GenBank/DDBJ databases">
        <authorList>
            <person name="de Groot N.N."/>
        </authorList>
    </citation>
    <scope>NUCLEOTIDE SEQUENCE [LARGE SCALE GENOMIC DNA]</scope>
    <source>
        <strain evidence="11 12">CGMCC 4.2023</strain>
    </source>
</reference>
<accession>A0A1H6D4G0</accession>
<feature type="transmembrane region" description="Helical" evidence="9">
    <location>
        <begin position="327"/>
        <end position="350"/>
    </location>
</feature>
<keyword evidence="6 9" id="KW-0472">Membrane</keyword>
<evidence type="ECO:0000313" key="12">
    <source>
        <dbReference type="Proteomes" id="UP000236754"/>
    </source>
</evidence>
<organism evidence="11 12">
    <name type="scientific">Actinacidiphila yanglinensis</name>
    <dbReference type="NCBI Taxonomy" id="310779"/>
    <lineage>
        <taxon>Bacteria</taxon>
        <taxon>Bacillati</taxon>
        <taxon>Actinomycetota</taxon>
        <taxon>Actinomycetes</taxon>
        <taxon>Kitasatosporales</taxon>
        <taxon>Streptomycetaceae</taxon>
        <taxon>Actinacidiphila</taxon>
    </lineage>
</organism>
<dbReference type="GO" id="GO:0046677">
    <property type="term" value="P:response to antibiotic"/>
    <property type="evidence" value="ECO:0007669"/>
    <property type="project" value="UniProtKB-KW"/>
</dbReference>
<name>A0A1H6D4G0_9ACTN</name>
<dbReference type="GO" id="GO:0005886">
    <property type="term" value="C:plasma membrane"/>
    <property type="evidence" value="ECO:0007669"/>
    <property type="project" value="UniProtKB-SubCell"/>
</dbReference>
<proteinExistence type="predicted"/>
<protein>
    <submittedName>
        <fullName evidence="11">Drug resistance transporter, EmrB/QacA subfamily</fullName>
    </submittedName>
</protein>
<evidence type="ECO:0000256" key="6">
    <source>
        <dbReference type="ARBA" id="ARBA00023136"/>
    </source>
</evidence>
<gene>
    <name evidence="11" type="ORF">SAMN05216223_111211</name>
</gene>
<feature type="transmembrane region" description="Helical" evidence="9">
    <location>
        <begin position="391"/>
        <end position="414"/>
    </location>
</feature>
<feature type="transmembrane region" description="Helical" evidence="9">
    <location>
        <begin position="164"/>
        <end position="185"/>
    </location>
</feature>
<keyword evidence="5 9" id="KW-1133">Transmembrane helix</keyword>
<dbReference type="Pfam" id="PF07690">
    <property type="entry name" value="MFS_1"/>
    <property type="match status" value="1"/>
</dbReference>
<dbReference type="PANTHER" id="PTHR42718">
    <property type="entry name" value="MAJOR FACILITATOR SUPERFAMILY MULTIDRUG TRANSPORTER MFSC"/>
    <property type="match status" value="1"/>
</dbReference>
<evidence type="ECO:0000256" key="5">
    <source>
        <dbReference type="ARBA" id="ARBA00022989"/>
    </source>
</evidence>
<dbReference type="SUPFAM" id="SSF103473">
    <property type="entry name" value="MFS general substrate transporter"/>
    <property type="match status" value="1"/>
</dbReference>
<feature type="domain" description="Major facilitator superfamily (MFS) profile" evidence="10">
    <location>
        <begin position="73"/>
        <end position="519"/>
    </location>
</feature>
<feature type="compositionally biased region" description="Low complexity" evidence="8">
    <location>
        <begin position="37"/>
        <end position="53"/>
    </location>
</feature>
<dbReference type="CDD" id="cd17321">
    <property type="entry name" value="MFS_MMR_MDR_like"/>
    <property type="match status" value="1"/>
</dbReference>
<feature type="transmembrane region" description="Helical" evidence="9">
    <location>
        <begin position="139"/>
        <end position="158"/>
    </location>
</feature>
<feature type="compositionally biased region" description="Gly residues" evidence="8">
    <location>
        <begin position="54"/>
        <end position="63"/>
    </location>
</feature>
<evidence type="ECO:0000256" key="4">
    <source>
        <dbReference type="ARBA" id="ARBA00022692"/>
    </source>
</evidence>
<dbReference type="AlphaFoldDB" id="A0A1H6D4G0"/>
<evidence type="ECO:0000256" key="3">
    <source>
        <dbReference type="ARBA" id="ARBA00022475"/>
    </source>
</evidence>
<dbReference type="InterPro" id="IPR036259">
    <property type="entry name" value="MFS_trans_sf"/>
</dbReference>
<feature type="transmembrane region" description="Helical" evidence="9">
    <location>
        <begin position="115"/>
        <end position="132"/>
    </location>
</feature>
<dbReference type="PROSITE" id="PS50850">
    <property type="entry name" value="MFS"/>
    <property type="match status" value="1"/>
</dbReference>
<feature type="transmembrane region" description="Helical" evidence="9">
    <location>
        <begin position="289"/>
        <end position="306"/>
    </location>
</feature>
<evidence type="ECO:0000256" key="1">
    <source>
        <dbReference type="ARBA" id="ARBA00004651"/>
    </source>
</evidence>
<feature type="transmembrane region" description="Helical" evidence="9">
    <location>
        <begin position="257"/>
        <end position="277"/>
    </location>
</feature>
<keyword evidence="3" id="KW-1003">Cell membrane</keyword>
<feature type="transmembrane region" description="Helical" evidence="9">
    <location>
        <begin position="356"/>
        <end position="379"/>
    </location>
</feature>
<dbReference type="InterPro" id="IPR020846">
    <property type="entry name" value="MFS_dom"/>
</dbReference>
<comment type="subcellular location">
    <subcellularLocation>
        <location evidence="1">Cell membrane</location>
        <topology evidence="1">Multi-pass membrane protein</topology>
    </subcellularLocation>
</comment>
<evidence type="ECO:0000256" key="9">
    <source>
        <dbReference type="SAM" id="Phobius"/>
    </source>
</evidence>
<keyword evidence="2" id="KW-0813">Transport</keyword>
<sequence length="543" mass="54722">MSSAKDTVAAGAGTPPAAAHGNGATGGSGRGHRSARADTTGAAGRTGRTRGAVATGGSGGSPGAGRPANVTWTLILASIGSFIAALDVVVVSTALPTLQTRLHASLSDLEWTINAYNLAFACLMLTGSALGDRFGRRRLYAGGLLLFAAASVGAALSQNASQLIVARVVEGAGGAAVLPLTLALISDAFPREKRGAAIGVWGGVTGLGVSAGPLVGGALIQGLSWQWIFWINVPIGVTVALLSLRKMNESHGPRPQLDLVGLGLVVLGMFGLTWGPVRAPGVGWGSAEVVTSLALGALVVAAFLAWERRTQYPMVPLGYFRSREFTTANGVIFFQLMSLIGTLFMLTQLLQIGMGYGALGAGVRILVWAGTPVVVAPIAGLLSERFGNKPFMVLGMFLQGSGLVWLAMVVRTGVGYPTLIAPLVFSGVGTAMCFPTVANAVTAAVPVDDTAVAAGTNSALRELGGVFGVAILSAVFVHQGGGYASRAMFIHGFRPAIAVAAAMAALGLVWAVLAPSKAAAEAARAGGGSGAAGDAGEAELVAD</sequence>
<dbReference type="EMBL" id="FNVU01000011">
    <property type="protein sequence ID" value="SEG79848.1"/>
    <property type="molecule type" value="Genomic_DNA"/>
</dbReference>
<evidence type="ECO:0000259" key="10">
    <source>
        <dbReference type="PROSITE" id="PS50850"/>
    </source>
</evidence>
<feature type="transmembrane region" description="Helical" evidence="9">
    <location>
        <begin position="459"/>
        <end position="476"/>
    </location>
</feature>
<evidence type="ECO:0000256" key="7">
    <source>
        <dbReference type="ARBA" id="ARBA00023251"/>
    </source>
</evidence>
<dbReference type="Gene3D" id="1.20.1250.20">
    <property type="entry name" value="MFS general substrate transporter like domains"/>
    <property type="match status" value="1"/>
</dbReference>
<feature type="transmembrane region" description="Helical" evidence="9">
    <location>
        <begin position="496"/>
        <end position="514"/>
    </location>
</feature>
<dbReference type="Proteomes" id="UP000236754">
    <property type="component" value="Unassembled WGS sequence"/>
</dbReference>
<keyword evidence="7" id="KW-0046">Antibiotic resistance</keyword>
<feature type="region of interest" description="Disordered" evidence="8">
    <location>
        <begin position="1"/>
        <end position="64"/>
    </location>
</feature>
<keyword evidence="4 9" id="KW-0812">Transmembrane</keyword>
<feature type="transmembrane region" description="Helical" evidence="9">
    <location>
        <begin position="227"/>
        <end position="245"/>
    </location>
</feature>
<keyword evidence="12" id="KW-1185">Reference proteome</keyword>
<feature type="transmembrane region" description="Helical" evidence="9">
    <location>
        <begin position="74"/>
        <end position="95"/>
    </location>
</feature>
<dbReference type="NCBIfam" id="TIGR00711">
    <property type="entry name" value="efflux_EmrB"/>
    <property type="match status" value="1"/>
</dbReference>
<dbReference type="GO" id="GO:0022857">
    <property type="term" value="F:transmembrane transporter activity"/>
    <property type="evidence" value="ECO:0007669"/>
    <property type="project" value="InterPro"/>
</dbReference>
<evidence type="ECO:0000256" key="8">
    <source>
        <dbReference type="SAM" id="MobiDB-lite"/>
    </source>
</evidence>
<evidence type="ECO:0000256" key="2">
    <source>
        <dbReference type="ARBA" id="ARBA00022448"/>
    </source>
</evidence>
<feature type="compositionally biased region" description="Low complexity" evidence="8">
    <location>
        <begin position="9"/>
        <end position="22"/>
    </location>
</feature>
<evidence type="ECO:0000313" key="11">
    <source>
        <dbReference type="EMBL" id="SEG79848.1"/>
    </source>
</evidence>
<dbReference type="InterPro" id="IPR011701">
    <property type="entry name" value="MFS"/>
</dbReference>
<dbReference type="Gene3D" id="1.20.1720.10">
    <property type="entry name" value="Multidrug resistance protein D"/>
    <property type="match status" value="1"/>
</dbReference>
<dbReference type="PRINTS" id="PR01036">
    <property type="entry name" value="TCRTETB"/>
</dbReference>
<dbReference type="PANTHER" id="PTHR42718:SF42">
    <property type="entry name" value="EXPORT PROTEIN"/>
    <property type="match status" value="1"/>
</dbReference>
<feature type="transmembrane region" description="Helical" evidence="9">
    <location>
        <begin position="420"/>
        <end position="447"/>
    </location>
</feature>
<feature type="transmembrane region" description="Helical" evidence="9">
    <location>
        <begin position="197"/>
        <end position="221"/>
    </location>
</feature>
<dbReference type="InterPro" id="IPR004638">
    <property type="entry name" value="EmrB-like"/>
</dbReference>